<keyword evidence="6" id="KW-0472">Membrane</keyword>
<dbReference type="AlphaFoldDB" id="A0A8C4XEP5"/>
<dbReference type="InterPro" id="IPR031152">
    <property type="entry name" value="PLXDC"/>
</dbReference>
<evidence type="ECO:0000256" key="4">
    <source>
        <dbReference type="ARBA" id="ARBA00022729"/>
    </source>
</evidence>
<evidence type="ECO:0000256" key="6">
    <source>
        <dbReference type="SAM" id="Phobius"/>
    </source>
</evidence>
<dbReference type="GO" id="GO:0016020">
    <property type="term" value="C:membrane"/>
    <property type="evidence" value="ECO:0007669"/>
    <property type="project" value="UniProtKB-SubCell"/>
</dbReference>
<evidence type="ECO:0000256" key="5">
    <source>
        <dbReference type="ARBA" id="ARBA00022989"/>
    </source>
</evidence>
<evidence type="ECO:0000313" key="8">
    <source>
        <dbReference type="Ensembl" id="ENSECRP00000025398.1"/>
    </source>
</evidence>
<accession>A0A8C4XEP5</accession>
<keyword evidence="3 6" id="KW-0812">Transmembrane</keyword>
<comment type="subcellular location">
    <subcellularLocation>
        <location evidence="1">Membrane</location>
        <topology evidence="1">Single-pass type I membrane protein</topology>
    </subcellularLocation>
</comment>
<dbReference type="PANTHER" id="PTHR13055">
    <property type="entry name" value="TUMOR ENDOTHELIAL MARKER 7 RELATED"/>
    <property type="match status" value="1"/>
</dbReference>
<dbReference type="Ensembl" id="ENSECRT00000025939.1">
    <property type="protein sequence ID" value="ENSECRP00000025398.1"/>
    <property type="gene ID" value="ENSECRG00000017182.1"/>
</dbReference>
<protein>
    <submittedName>
        <fullName evidence="8">Plexin domain containing 1</fullName>
    </submittedName>
</protein>
<evidence type="ECO:0000256" key="3">
    <source>
        <dbReference type="ARBA" id="ARBA00022692"/>
    </source>
</evidence>
<sequence length="497" mass="56179">MMCFGACILIYILCVEAVTVWTEDLKGFEYIPQKPEDQISTTRGDEFTERGKRDLNFEKRSATGLSHESVGGGLAIDTLPDNLTHIVEDDRKYYSWSSFGPQDPITTQMWVDLTSLEHSQVRVHGILSNTHRQASQVALSFDFPFYGHHLRQITIATGGFIFTGEVTHRMLTATQYIAPLMANFDPSISKNSTVRYYDNGTVFVVQWDRVILQGRKHVGAFTFQVVLHKEGNITFSYRDVPIPIREISSVQHPVKVGLSDAFMVFQKSSHSEESHRKTIYEYHRVELDTEAITNMTAFRFTPLPTCLQHNSCETCLNSKLNSDCTWCHVIQRCSDGIDRHRQEWLDYNCEEEAKGKTCEDYVEQTAGPSFPSISVTPPDAEPSPTTDLILESLVTEDDTKTDIQYTDNETSSAQHGTPMHSGIIAGIVSAVLLLLAISLLALYINRHPTFTSALFFLKRRSNQWPAMKFRNQASNSSYTEIEVGGHEKDSFIEAEQC</sequence>
<comment type="similarity">
    <text evidence="2">Belongs to the plexin family.</text>
</comment>
<reference evidence="8" key="3">
    <citation type="submission" date="2025-09" db="UniProtKB">
        <authorList>
            <consortium name="Ensembl"/>
        </authorList>
    </citation>
    <scope>IDENTIFICATION</scope>
</reference>
<dbReference type="PANTHER" id="PTHR13055:SF10">
    <property type="entry name" value="PLEXIN DOMAIN-CONTAINING PROTEIN 1"/>
    <property type="match status" value="1"/>
</dbReference>
<evidence type="ECO:0000256" key="2">
    <source>
        <dbReference type="ARBA" id="ARBA00010297"/>
    </source>
</evidence>
<reference evidence="8" key="2">
    <citation type="submission" date="2025-08" db="UniProtKB">
        <authorList>
            <consortium name="Ensembl"/>
        </authorList>
    </citation>
    <scope>IDENTIFICATION</scope>
</reference>
<keyword evidence="5 6" id="KW-1133">Transmembrane helix</keyword>
<feature type="chain" id="PRO_5034389652" evidence="7">
    <location>
        <begin position="18"/>
        <end position="497"/>
    </location>
</feature>
<proteinExistence type="inferred from homology"/>
<keyword evidence="9" id="KW-1185">Reference proteome</keyword>
<organism evidence="8 9">
    <name type="scientific">Erpetoichthys calabaricus</name>
    <name type="common">Rope fish</name>
    <name type="synonym">Calamoichthys calabaricus</name>
    <dbReference type="NCBI Taxonomy" id="27687"/>
    <lineage>
        <taxon>Eukaryota</taxon>
        <taxon>Metazoa</taxon>
        <taxon>Chordata</taxon>
        <taxon>Craniata</taxon>
        <taxon>Vertebrata</taxon>
        <taxon>Euteleostomi</taxon>
        <taxon>Actinopterygii</taxon>
        <taxon>Polypteriformes</taxon>
        <taxon>Polypteridae</taxon>
        <taxon>Erpetoichthys</taxon>
    </lineage>
</organism>
<evidence type="ECO:0000256" key="1">
    <source>
        <dbReference type="ARBA" id="ARBA00004479"/>
    </source>
</evidence>
<dbReference type="Proteomes" id="UP000694620">
    <property type="component" value="Chromosome 14"/>
</dbReference>
<reference evidence="8" key="1">
    <citation type="submission" date="2021-06" db="EMBL/GenBank/DDBJ databases">
        <authorList>
            <consortium name="Wellcome Sanger Institute Data Sharing"/>
        </authorList>
    </citation>
    <scope>NUCLEOTIDE SEQUENCE [LARGE SCALE GENOMIC DNA]</scope>
</reference>
<keyword evidence="4 7" id="KW-0732">Signal</keyword>
<feature type="transmembrane region" description="Helical" evidence="6">
    <location>
        <begin position="423"/>
        <end position="444"/>
    </location>
</feature>
<name>A0A8C4XEP5_ERPCA</name>
<evidence type="ECO:0000256" key="7">
    <source>
        <dbReference type="SAM" id="SignalP"/>
    </source>
</evidence>
<feature type="signal peptide" evidence="7">
    <location>
        <begin position="1"/>
        <end position="17"/>
    </location>
</feature>
<gene>
    <name evidence="8" type="primary">plxdc1</name>
</gene>
<dbReference type="GeneTree" id="ENSGT00440000033408"/>
<evidence type="ECO:0000313" key="9">
    <source>
        <dbReference type="Proteomes" id="UP000694620"/>
    </source>
</evidence>